<evidence type="ECO:0000256" key="2">
    <source>
        <dbReference type="ARBA" id="ARBA00007441"/>
    </source>
</evidence>
<dbReference type="GO" id="GO:0008483">
    <property type="term" value="F:transaminase activity"/>
    <property type="evidence" value="ECO:0007669"/>
    <property type="project" value="UniProtKB-KW"/>
</dbReference>
<dbReference type="InterPro" id="IPR015421">
    <property type="entry name" value="PyrdxlP-dep_Trfase_major"/>
</dbReference>
<evidence type="ECO:0000313" key="7">
    <source>
        <dbReference type="EMBL" id="KIP08349.1"/>
    </source>
</evidence>
<protein>
    <recommendedName>
        <fullName evidence="6">Aminotransferase class I/classII large domain-containing protein</fullName>
    </recommendedName>
</protein>
<dbReference type="Gene3D" id="3.40.640.10">
    <property type="entry name" value="Type I PLP-dependent aspartate aminotransferase-like (Major domain)"/>
    <property type="match status" value="1"/>
</dbReference>
<dbReference type="GO" id="GO:0030170">
    <property type="term" value="F:pyridoxal phosphate binding"/>
    <property type="evidence" value="ECO:0007669"/>
    <property type="project" value="InterPro"/>
</dbReference>
<dbReference type="OrthoDB" id="691673at2759"/>
<comment type="cofactor">
    <cofactor evidence="1">
        <name>pyridoxal 5'-phosphate</name>
        <dbReference type="ChEBI" id="CHEBI:597326"/>
    </cofactor>
</comment>
<keyword evidence="8" id="KW-1185">Reference proteome</keyword>
<feature type="domain" description="Aminotransferase class I/classII large" evidence="6">
    <location>
        <begin position="120"/>
        <end position="519"/>
    </location>
</feature>
<evidence type="ECO:0000313" key="8">
    <source>
        <dbReference type="Proteomes" id="UP000053257"/>
    </source>
</evidence>
<evidence type="ECO:0000256" key="3">
    <source>
        <dbReference type="ARBA" id="ARBA00022576"/>
    </source>
</evidence>
<evidence type="ECO:0000256" key="1">
    <source>
        <dbReference type="ARBA" id="ARBA00001933"/>
    </source>
</evidence>
<reference evidence="7 8" key="1">
    <citation type="journal article" date="2014" name="PLoS Genet.">
        <title>Analysis of the Phlebiopsis gigantea genome, transcriptome and secretome provides insight into its pioneer colonization strategies of wood.</title>
        <authorList>
            <person name="Hori C."/>
            <person name="Ishida T."/>
            <person name="Igarashi K."/>
            <person name="Samejima M."/>
            <person name="Suzuki H."/>
            <person name="Master E."/>
            <person name="Ferreira P."/>
            <person name="Ruiz-Duenas F.J."/>
            <person name="Held B."/>
            <person name="Canessa P."/>
            <person name="Larrondo L.F."/>
            <person name="Schmoll M."/>
            <person name="Druzhinina I.S."/>
            <person name="Kubicek C.P."/>
            <person name="Gaskell J.A."/>
            <person name="Kersten P."/>
            <person name="St John F."/>
            <person name="Glasner J."/>
            <person name="Sabat G."/>
            <person name="Splinter BonDurant S."/>
            <person name="Syed K."/>
            <person name="Yadav J."/>
            <person name="Mgbeahuruike A.C."/>
            <person name="Kovalchuk A."/>
            <person name="Asiegbu F.O."/>
            <person name="Lackner G."/>
            <person name="Hoffmeister D."/>
            <person name="Rencoret J."/>
            <person name="Gutierrez A."/>
            <person name="Sun H."/>
            <person name="Lindquist E."/>
            <person name="Barry K."/>
            <person name="Riley R."/>
            <person name="Grigoriev I.V."/>
            <person name="Henrissat B."/>
            <person name="Kues U."/>
            <person name="Berka R.M."/>
            <person name="Martinez A.T."/>
            <person name="Covert S.F."/>
            <person name="Blanchette R.A."/>
            <person name="Cullen D."/>
        </authorList>
    </citation>
    <scope>NUCLEOTIDE SEQUENCE [LARGE SCALE GENOMIC DNA]</scope>
    <source>
        <strain evidence="7 8">11061_1 CR5-6</strain>
    </source>
</reference>
<dbReference type="InterPro" id="IPR004839">
    <property type="entry name" value="Aminotransferase_I/II_large"/>
</dbReference>
<gene>
    <name evidence="7" type="ORF">PHLGIDRAFT_18957</name>
</gene>
<dbReference type="InterPro" id="IPR050859">
    <property type="entry name" value="Class-I_PLP-dep_aminotransf"/>
</dbReference>
<name>A0A0C3NSZ6_PHLG1</name>
<dbReference type="CDD" id="cd00609">
    <property type="entry name" value="AAT_like"/>
    <property type="match status" value="1"/>
</dbReference>
<dbReference type="HOGENOM" id="CLU_017584_0_5_1"/>
<dbReference type="SUPFAM" id="SSF53383">
    <property type="entry name" value="PLP-dependent transferases"/>
    <property type="match status" value="1"/>
</dbReference>
<dbReference type="GO" id="GO:1901605">
    <property type="term" value="P:alpha-amino acid metabolic process"/>
    <property type="evidence" value="ECO:0007669"/>
    <property type="project" value="TreeGrafter"/>
</dbReference>
<organism evidence="7 8">
    <name type="scientific">Phlebiopsis gigantea (strain 11061_1 CR5-6)</name>
    <name type="common">White-rot fungus</name>
    <name type="synonym">Peniophora gigantea</name>
    <dbReference type="NCBI Taxonomy" id="745531"/>
    <lineage>
        <taxon>Eukaryota</taxon>
        <taxon>Fungi</taxon>
        <taxon>Dikarya</taxon>
        <taxon>Basidiomycota</taxon>
        <taxon>Agaricomycotina</taxon>
        <taxon>Agaricomycetes</taxon>
        <taxon>Polyporales</taxon>
        <taxon>Phanerochaetaceae</taxon>
        <taxon>Phlebiopsis</taxon>
    </lineage>
</organism>
<evidence type="ECO:0000256" key="4">
    <source>
        <dbReference type="ARBA" id="ARBA00022679"/>
    </source>
</evidence>
<accession>A0A0C3NSZ6</accession>
<dbReference type="EMBL" id="KN840481">
    <property type="protein sequence ID" value="KIP08349.1"/>
    <property type="molecule type" value="Genomic_DNA"/>
</dbReference>
<dbReference type="InterPro" id="IPR015424">
    <property type="entry name" value="PyrdxlP-dep_Trfase"/>
</dbReference>
<dbReference type="Proteomes" id="UP000053257">
    <property type="component" value="Unassembled WGS sequence"/>
</dbReference>
<evidence type="ECO:0000259" key="6">
    <source>
        <dbReference type="Pfam" id="PF00155"/>
    </source>
</evidence>
<dbReference type="PANTHER" id="PTHR42790">
    <property type="entry name" value="AMINOTRANSFERASE"/>
    <property type="match status" value="1"/>
</dbReference>
<keyword evidence="4" id="KW-0808">Transferase</keyword>
<comment type="similarity">
    <text evidence="2">Belongs to the class-I pyridoxal-phosphate-dependent aminotransferase family.</text>
</comment>
<keyword evidence="3" id="KW-0032">Aminotransferase</keyword>
<proteinExistence type="inferred from homology"/>
<dbReference type="Pfam" id="PF00155">
    <property type="entry name" value="Aminotran_1_2"/>
    <property type="match status" value="1"/>
</dbReference>
<dbReference type="STRING" id="745531.A0A0C3NSZ6"/>
<sequence length="532" mass="59716">MASEKQNKAIDLSHHLSDLSRRRQVSPLKGLAKYMGNPNLIALAGGMPHPSYFPFADVSASALVPDSFSLHPAQPEEESSLSWVWKLFGASTRKEKTTAITIPKYASDPMNDINLAVALQYGTAQGILPLQKFLQEFSSKIYQPGYEDFTTLVHTGNTDGWARIVLTLCNPGEMILTEEWTYPSALATCQPYGISPVPIAMDSEGMRADDLYKTLAEWDESARGAPRPHVLYTVPVGQNPSGATMGLKRKQEIYDVCVKFDVIIGEDDPYYFLQQGAYKPKSDRGSVTVKSSEEAYLHGLSPSYLKCDYQGRVIRLDTFSKYVAPGSRLGWFTCSPQIAERLERQGETTAQAPCGFGQSIVAQLLTTWKHEGYVRWLHGLAIEYQSRRDYFIDSLMEEFHVMQSVSNKSIWAGLDVYECSVKPTTMTEKASYKKIFTFTPPSSGMFLWLEMHFDSHPSFREGDEETLEMQLWTKIAEAGVLVAPGWFFAATDEINDAGKGHFRMSFSNAEFPTMKKAVKIFAQVVKEFYNEH</sequence>
<dbReference type="PANTHER" id="PTHR42790:SF1">
    <property type="entry name" value="AROMATIC AMINO ACID AMINOTRANSFERASE, HYPOTHETICAL (EUROFUNG)"/>
    <property type="match status" value="1"/>
</dbReference>
<keyword evidence="5" id="KW-0663">Pyridoxal phosphate</keyword>
<dbReference type="AlphaFoldDB" id="A0A0C3NSZ6"/>
<evidence type="ECO:0000256" key="5">
    <source>
        <dbReference type="ARBA" id="ARBA00022898"/>
    </source>
</evidence>